<name>A0A0D9ZLU1_9ORYZ</name>
<feature type="compositionally biased region" description="Basic and acidic residues" evidence="16">
    <location>
        <begin position="275"/>
        <end position="289"/>
    </location>
</feature>
<keyword evidence="8" id="KW-0508">mRNA splicing</keyword>
<accession>A0A0D9ZLU1</accession>
<dbReference type="SMART" id="SM01103">
    <property type="entry name" value="CRS1_YhbY"/>
    <property type="match status" value="4"/>
</dbReference>
<keyword evidence="7" id="KW-0809">Transit peptide</keyword>
<evidence type="ECO:0000256" key="5">
    <source>
        <dbReference type="ARBA" id="ARBA00022737"/>
    </source>
</evidence>
<reference evidence="18" key="2">
    <citation type="submission" date="2018-05" db="EMBL/GenBank/DDBJ databases">
        <title>OgluRS3 (Oryza glumaepatula Reference Sequence Version 3).</title>
        <authorList>
            <person name="Zhang J."/>
            <person name="Kudrna D."/>
            <person name="Lee S."/>
            <person name="Talag J."/>
            <person name="Welchert J."/>
            <person name="Wing R.A."/>
        </authorList>
    </citation>
    <scope>NUCLEOTIDE SEQUENCE [LARGE SCALE GENOMIC DNA]</scope>
</reference>
<reference evidence="18" key="1">
    <citation type="submission" date="2015-04" db="UniProtKB">
        <authorList>
            <consortium name="EnsemblPlants"/>
        </authorList>
    </citation>
    <scope>IDENTIFICATION</scope>
</reference>
<feature type="compositionally biased region" description="Low complexity" evidence="16">
    <location>
        <begin position="125"/>
        <end position="138"/>
    </location>
</feature>
<feature type="coiled-coil region" evidence="15">
    <location>
        <begin position="577"/>
        <end position="604"/>
    </location>
</feature>
<dbReference type="InterPro" id="IPR045278">
    <property type="entry name" value="CRS1/CFM2/CFM3"/>
</dbReference>
<dbReference type="PROSITE" id="PS51295">
    <property type="entry name" value="CRM"/>
    <property type="match status" value="4"/>
</dbReference>
<evidence type="ECO:0000256" key="2">
    <source>
        <dbReference type="ARBA" id="ARBA00022528"/>
    </source>
</evidence>
<evidence type="ECO:0000256" key="8">
    <source>
        <dbReference type="ARBA" id="ARBA00023187"/>
    </source>
</evidence>
<evidence type="ECO:0000313" key="18">
    <source>
        <dbReference type="EnsemblPlants" id="OGLUM04G15140.1"/>
    </source>
</evidence>
<dbReference type="AlphaFoldDB" id="A0A0D9ZLU1"/>
<comment type="subunit">
    <text evidence="11">Interacts with RNA. Part of large ribonucleo-protein particles that contain CAF1 and/or CAF2, and RNC1.</text>
</comment>
<dbReference type="Pfam" id="PF01985">
    <property type="entry name" value="CRS1_YhbY"/>
    <property type="match status" value="4"/>
</dbReference>
<dbReference type="EnsemblPlants" id="OGLUM04G15140.1">
    <property type="protein sequence ID" value="OGLUM04G15140.1"/>
    <property type="gene ID" value="OGLUM04G15140"/>
</dbReference>
<dbReference type="FunFam" id="3.30.110.60:FF:000002">
    <property type="entry name" value="CRS2-associated factor 1, chloroplastic"/>
    <property type="match status" value="2"/>
</dbReference>
<dbReference type="FunFam" id="3.30.110.60:FF:000003">
    <property type="entry name" value="CRM-domain containing factor CFM3B, chloroplastic"/>
    <property type="match status" value="1"/>
</dbReference>
<evidence type="ECO:0000256" key="12">
    <source>
        <dbReference type="ARBA" id="ARBA00073361"/>
    </source>
</evidence>
<feature type="region of interest" description="Disordered" evidence="16">
    <location>
        <begin position="857"/>
        <end position="889"/>
    </location>
</feature>
<dbReference type="GO" id="GO:0003729">
    <property type="term" value="F:mRNA binding"/>
    <property type="evidence" value="ECO:0007669"/>
    <property type="project" value="InterPro"/>
</dbReference>
<evidence type="ECO:0000256" key="15">
    <source>
        <dbReference type="SAM" id="Coils"/>
    </source>
</evidence>
<protein>
    <recommendedName>
        <fullName evidence="12">CRM-domain containing factor CFM3, chloroplastic/mitochondrial</fullName>
    </recommendedName>
    <alternativeName>
        <fullName evidence="13">Protein CRM FAMILY MEMBER 3</fullName>
    </alternativeName>
</protein>
<dbReference type="GO" id="GO:0006397">
    <property type="term" value="P:mRNA processing"/>
    <property type="evidence" value="ECO:0007669"/>
    <property type="project" value="UniProtKB-KW"/>
</dbReference>
<dbReference type="GO" id="GO:1990904">
    <property type="term" value="C:ribonucleoprotein complex"/>
    <property type="evidence" value="ECO:0007669"/>
    <property type="project" value="UniProtKB-KW"/>
</dbReference>
<keyword evidence="6 14" id="KW-0694">RNA-binding</keyword>
<dbReference type="GO" id="GO:0005739">
    <property type="term" value="C:mitochondrion"/>
    <property type="evidence" value="ECO:0007669"/>
    <property type="project" value="UniProtKB-ARBA"/>
</dbReference>
<keyword evidence="4" id="KW-0507">mRNA processing</keyword>
<feature type="domain" description="CRM" evidence="17">
    <location>
        <begin position="139"/>
        <end position="235"/>
    </location>
</feature>
<feature type="region of interest" description="Disordered" evidence="16">
    <location>
        <begin position="265"/>
        <end position="289"/>
    </location>
</feature>
<feature type="compositionally biased region" description="Low complexity" evidence="16">
    <location>
        <begin position="66"/>
        <end position="83"/>
    </location>
</feature>
<keyword evidence="9" id="KW-0687">Ribonucleoprotein</keyword>
<evidence type="ECO:0000256" key="6">
    <source>
        <dbReference type="ARBA" id="ARBA00022884"/>
    </source>
</evidence>
<feature type="domain" description="CRM" evidence="17">
    <location>
        <begin position="915"/>
        <end position="1014"/>
    </location>
</feature>
<dbReference type="PANTHER" id="PTHR31846:SF20">
    <property type="entry name" value="CRM-DOMAIN CONTAINING FACTOR CFM2, CHLOROPLASTIC"/>
    <property type="match status" value="1"/>
</dbReference>
<evidence type="ECO:0000256" key="7">
    <source>
        <dbReference type="ARBA" id="ARBA00022946"/>
    </source>
</evidence>
<dbReference type="PANTHER" id="PTHR31846">
    <property type="entry name" value="CRS1 / YHBY (CRM) DOMAIN-CONTAINING PROTEIN"/>
    <property type="match status" value="1"/>
</dbReference>
<evidence type="ECO:0000256" key="13">
    <source>
        <dbReference type="ARBA" id="ARBA00081881"/>
    </source>
</evidence>
<evidence type="ECO:0000256" key="11">
    <source>
        <dbReference type="ARBA" id="ARBA00064484"/>
    </source>
</evidence>
<evidence type="ECO:0000256" key="10">
    <source>
        <dbReference type="ARBA" id="ARBA00055648"/>
    </source>
</evidence>
<evidence type="ECO:0000256" key="14">
    <source>
        <dbReference type="PROSITE-ProRule" id="PRU00626"/>
    </source>
</evidence>
<proteinExistence type="predicted"/>
<dbReference type="STRING" id="40148.A0A0D9ZLU1"/>
<evidence type="ECO:0000256" key="4">
    <source>
        <dbReference type="ARBA" id="ARBA00022664"/>
    </source>
</evidence>
<dbReference type="Gene3D" id="3.30.110.60">
    <property type="entry name" value="YhbY-like"/>
    <property type="match status" value="4"/>
</dbReference>
<sequence length="1048" mass="115451">MLLLFLPHPSPPLLPSAASRTRPPPRLLLPPIHASPSPELLAKSALRRISDKLRSLGYLEADHPEAAPGPAAPEAGAGASPGEIFVPTPAQLPRHRVGSTLDPSWATGDGEGAAASRRRRRGGRDSSAAASAPPSAAELALPRDELRRLQGAGIRLRNRLKVGKAGVTEGIVNGIHERWRNAELVKIRCDDVSAMNMKRTHEILERKTGGLVIWRSGSTIILYRGTDYKYPYFHDREMKNDMDESSEHTSSDDEDADLAIIASEQSGSEEDSDNPAEHGSNHTEEGDDLTRRFGVDALEGNLDIGSAEQSINSATKDQQAILHTSTNVSRPSEISGRARSTLVAGVGSPNKFRLQLPGEVKLAEEADKLLDGLGPRFSDWWGYDPLPVDADLLPAIVPGYRRPFRLLPSGVPPRLTDREMTILRRLARPLPYHYALGRSSNLQGLAASMIKLWERCEVAKVAIKRGAENIDSDLISEKLKGLTGGTLLSRDNESIVFYRGKDFLPTAVSLAIEKRRKYGNSTISNPKLNFDKSTPQNSSKLKMATDVSLDGHECYEKKHKDETAVSDNRAESLNVFAQNVEARLSQAIAEKEKTEKLIEELEMSSEPSRAETREVISEEERYMLRKVGLKMKSFLLLGRRGVFDGTVENMHLHWKYRELVKIICKEHNIKDVEYAARTLEAESGGILVAVERVSKAHAIIIYRGKNYQRPSTLRPKSLLNKKDALKRSVEYQRYKSLKLHVLNLSKNIDYLKDQMFFKQMEVQPVTPTNGMNSGHHNQGILDLNVNSGTLVDKKEEVSEVLPECAKSVVVECSSGESETEGTSVLTKSGVPLDVMQNKLLCFSKHTDDLSETTSSCLTESTSTSSESTHQSPLSSSVTHNSDSHRVSGSKFVGTLTPVHELKLDEKSSQLPSAAAPLSNRERLMLRKQALKMKKRPVLAVGRNNVITGVAKAIKTHFKKHPLAIVNIKNRADGTPIQQLISELEEATGSVLVSREPNKVILYRGWGADVAQNSLSGNNSTEQVEKEVISPQLLEAVRLECGLHPGESE</sequence>
<comment type="function">
    <text evidence="10">Binds specific group II introns in chloroplasts and facilitates their splicing. Acts on subgroup IIB introns. The substrates of the subgroup IIB also require the CRM domain proteins CAF1 or CAF2, with a simultaneous binding of CFM3 and CAF1 or CAF2. May influence the biogenesis of the mitochondrial small ribosomal subunit.</text>
</comment>
<keyword evidence="19" id="KW-1185">Reference proteome</keyword>
<evidence type="ECO:0000256" key="1">
    <source>
        <dbReference type="ARBA" id="ARBA00004229"/>
    </source>
</evidence>
<comment type="subcellular location">
    <subcellularLocation>
        <location evidence="1">Plastid</location>
        <location evidence="1">Chloroplast</location>
    </subcellularLocation>
</comment>
<dbReference type="SUPFAM" id="SSF75471">
    <property type="entry name" value="YhbY-like"/>
    <property type="match status" value="4"/>
</dbReference>
<evidence type="ECO:0000313" key="19">
    <source>
        <dbReference type="Proteomes" id="UP000026961"/>
    </source>
</evidence>
<dbReference type="InterPro" id="IPR035920">
    <property type="entry name" value="YhbY-like_sf"/>
</dbReference>
<keyword evidence="5" id="KW-0677">Repeat</keyword>
<dbReference type="InterPro" id="IPR001890">
    <property type="entry name" value="RNA-binding_CRM"/>
</dbReference>
<dbReference type="Proteomes" id="UP000026961">
    <property type="component" value="Chromosome 4"/>
</dbReference>
<dbReference type="GO" id="GO:0000373">
    <property type="term" value="P:Group II intron splicing"/>
    <property type="evidence" value="ECO:0007669"/>
    <property type="project" value="UniProtKB-ARBA"/>
</dbReference>
<dbReference type="eggNOG" id="KOG1990">
    <property type="taxonomic scope" value="Eukaryota"/>
</dbReference>
<feature type="region of interest" description="Disordered" evidence="16">
    <location>
        <begin position="62"/>
        <end position="138"/>
    </location>
</feature>
<dbReference type="Gramene" id="OGLUM04G15140.1">
    <property type="protein sequence ID" value="OGLUM04G15140.1"/>
    <property type="gene ID" value="OGLUM04G15140"/>
</dbReference>
<evidence type="ECO:0000256" key="16">
    <source>
        <dbReference type="SAM" id="MobiDB-lite"/>
    </source>
</evidence>
<evidence type="ECO:0000256" key="3">
    <source>
        <dbReference type="ARBA" id="ARBA00022640"/>
    </source>
</evidence>
<feature type="domain" description="CRM" evidence="17">
    <location>
        <begin position="614"/>
        <end position="714"/>
    </location>
</feature>
<feature type="region of interest" description="Disordered" evidence="16">
    <location>
        <begin position="10"/>
        <end position="36"/>
    </location>
</feature>
<feature type="compositionally biased region" description="Low complexity" evidence="16">
    <location>
        <begin position="857"/>
        <end position="876"/>
    </location>
</feature>
<keyword evidence="2" id="KW-0150">Chloroplast</keyword>
<feature type="domain" description="CRM" evidence="17">
    <location>
        <begin position="413"/>
        <end position="510"/>
    </location>
</feature>
<dbReference type="GO" id="GO:0009507">
    <property type="term" value="C:chloroplast"/>
    <property type="evidence" value="ECO:0007669"/>
    <property type="project" value="UniProtKB-SubCell"/>
</dbReference>
<organism evidence="18">
    <name type="scientific">Oryza glumipatula</name>
    <dbReference type="NCBI Taxonomy" id="40148"/>
    <lineage>
        <taxon>Eukaryota</taxon>
        <taxon>Viridiplantae</taxon>
        <taxon>Streptophyta</taxon>
        <taxon>Embryophyta</taxon>
        <taxon>Tracheophyta</taxon>
        <taxon>Spermatophyta</taxon>
        <taxon>Magnoliopsida</taxon>
        <taxon>Liliopsida</taxon>
        <taxon>Poales</taxon>
        <taxon>Poaceae</taxon>
        <taxon>BOP clade</taxon>
        <taxon>Oryzoideae</taxon>
        <taxon>Oryzeae</taxon>
        <taxon>Oryzinae</taxon>
        <taxon>Oryza</taxon>
    </lineage>
</organism>
<keyword evidence="15" id="KW-0175">Coiled coil</keyword>
<evidence type="ECO:0000256" key="9">
    <source>
        <dbReference type="ARBA" id="ARBA00023274"/>
    </source>
</evidence>
<keyword evidence="3" id="KW-0934">Plastid</keyword>
<evidence type="ECO:0000259" key="17">
    <source>
        <dbReference type="PROSITE" id="PS51295"/>
    </source>
</evidence>